<dbReference type="PRINTS" id="PR00069">
    <property type="entry name" value="ALDKETRDTASE"/>
</dbReference>
<dbReference type="PANTHER" id="PTHR11732">
    <property type="entry name" value="ALDO/KETO REDUCTASE"/>
    <property type="match status" value="1"/>
</dbReference>
<dbReference type="FunFam" id="3.20.20.100:FF:000013">
    <property type="entry name" value="NADPH-dependent codeinone reductase 1-1"/>
    <property type="match status" value="1"/>
</dbReference>
<comment type="similarity">
    <text evidence="1">Belongs to the aldo/keto reductase family.</text>
</comment>
<evidence type="ECO:0000259" key="6">
    <source>
        <dbReference type="Pfam" id="PF00248"/>
    </source>
</evidence>
<evidence type="ECO:0000256" key="2">
    <source>
        <dbReference type="ARBA" id="ARBA00022857"/>
    </source>
</evidence>
<dbReference type="GO" id="GO:0016616">
    <property type="term" value="F:oxidoreductase activity, acting on the CH-OH group of donors, NAD or NADP as acceptor"/>
    <property type="evidence" value="ECO:0007669"/>
    <property type="project" value="InterPro"/>
</dbReference>
<dbReference type="InterPro" id="IPR044497">
    <property type="entry name" value="AKR4A/B"/>
</dbReference>
<dbReference type="InterPro" id="IPR020471">
    <property type="entry name" value="AKR"/>
</dbReference>
<dbReference type="InterPro" id="IPR036812">
    <property type="entry name" value="NAD(P)_OxRdtase_dom_sf"/>
</dbReference>
<proteinExistence type="evidence at transcript level"/>
<evidence type="ECO:0000256" key="3">
    <source>
        <dbReference type="PIRSR" id="PIRSR000097-1"/>
    </source>
</evidence>
<keyword evidence="2" id="KW-0521">NADP</keyword>
<protein>
    <recommendedName>
        <fullName evidence="6">NADP-dependent oxidoreductase domain-containing protein</fullName>
    </recommendedName>
</protein>
<dbReference type="InterPro" id="IPR018170">
    <property type="entry name" value="Aldo/ket_reductase_CS"/>
</dbReference>
<feature type="active site" description="Proton donor" evidence="3">
    <location>
        <position position="54"/>
    </location>
</feature>
<dbReference type="EMBL" id="BT122568">
    <property type="protein sequence ID" value="ADE75940.1"/>
    <property type="molecule type" value="mRNA"/>
</dbReference>
<evidence type="ECO:0000256" key="5">
    <source>
        <dbReference type="PIRSR" id="PIRSR000097-3"/>
    </source>
</evidence>
<evidence type="ECO:0000313" key="7">
    <source>
        <dbReference type="EMBL" id="ADE75940.1"/>
    </source>
</evidence>
<dbReference type="PIRSF" id="PIRSF000097">
    <property type="entry name" value="AKR"/>
    <property type="match status" value="1"/>
</dbReference>
<dbReference type="InterPro" id="IPR023210">
    <property type="entry name" value="NADP_OxRdtase_dom"/>
</dbReference>
<name>D5A8S1_PICSI</name>
<dbReference type="PROSITE" id="PS00063">
    <property type="entry name" value="ALDOKETO_REDUCTASE_3"/>
    <property type="match status" value="1"/>
</dbReference>
<dbReference type="PROSITE" id="PS00062">
    <property type="entry name" value="ALDOKETO_REDUCTASE_2"/>
    <property type="match status" value="1"/>
</dbReference>
<dbReference type="CDD" id="cd19124">
    <property type="entry name" value="AKR_AKR4A_4B"/>
    <property type="match status" value="1"/>
</dbReference>
<reference evidence="7" key="1">
    <citation type="submission" date="2010-04" db="EMBL/GenBank/DDBJ databases">
        <authorList>
            <person name="Reid K.E."/>
            <person name="Liao N."/>
            <person name="Chan S."/>
            <person name="Docking R."/>
            <person name="Taylor G."/>
            <person name="Moore R."/>
            <person name="Mayo M."/>
            <person name="Munro S."/>
            <person name="King J."/>
            <person name="Yanchuk A."/>
            <person name="Holt R."/>
            <person name="Jones S."/>
            <person name="Marra M."/>
            <person name="Ritland C.E."/>
            <person name="Ritland K."/>
            <person name="Bohlmann J."/>
        </authorList>
    </citation>
    <scope>NUCLEOTIDE SEQUENCE</scope>
    <source>
        <tissue evidence="7">Buds collected with no treatment. Collection October 2007</tissue>
    </source>
</reference>
<sequence>MEILGGVSQLNSGLQIPLIGFGTAALPQNKDDLSKAVATALKVGYRHFDTASIYGTEAALGEALNGAFQSRVVKRDEVFVTTKLYAGDHEDPVSALKTSLKELQLEYLDLYLIHWPINLKKGSSHPMPREEDFLPLDIKSIWRGLENCVELGLTKSIGVSNFSCKKTEDLLSYANIPPAVNQVEMHPMWQQKKLRDYCTKVNIHVSAHCPLGSFGTYYGSNAVMENTVIKEIAQRRGKTVAQVLLRWGLEQGVSVLPKSYNEGRLAENYQIFDWSLTRDDHEKIGKLEQKRIVRRDGLINPTTSPYRTIEDLWDGEI</sequence>
<dbReference type="Gene3D" id="3.20.20.100">
    <property type="entry name" value="NADP-dependent oxidoreductase domain"/>
    <property type="match status" value="1"/>
</dbReference>
<evidence type="ECO:0000256" key="4">
    <source>
        <dbReference type="PIRSR" id="PIRSR000097-2"/>
    </source>
</evidence>
<dbReference type="AlphaFoldDB" id="D5A8S1"/>
<feature type="domain" description="NADP-dependent oxidoreductase" evidence="6">
    <location>
        <begin position="19"/>
        <end position="287"/>
    </location>
</feature>
<dbReference type="PROSITE" id="PS00798">
    <property type="entry name" value="ALDOKETO_REDUCTASE_1"/>
    <property type="match status" value="1"/>
</dbReference>
<feature type="binding site" evidence="4">
    <location>
        <position position="114"/>
    </location>
    <ligand>
        <name>substrate</name>
    </ligand>
</feature>
<dbReference type="Pfam" id="PF00248">
    <property type="entry name" value="Aldo_ket_red"/>
    <property type="match status" value="1"/>
</dbReference>
<evidence type="ECO:0000256" key="1">
    <source>
        <dbReference type="ARBA" id="ARBA00007905"/>
    </source>
</evidence>
<dbReference type="SUPFAM" id="SSF51430">
    <property type="entry name" value="NAD(P)-linked oxidoreductase"/>
    <property type="match status" value="1"/>
</dbReference>
<organism evidence="7">
    <name type="scientific">Picea sitchensis</name>
    <name type="common">Sitka spruce</name>
    <name type="synonym">Pinus sitchensis</name>
    <dbReference type="NCBI Taxonomy" id="3332"/>
    <lineage>
        <taxon>Eukaryota</taxon>
        <taxon>Viridiplantae</taxon>
        <taxon>Streptophyta</taxon>
        <taxon>Embryophyta</taxon>
        <taxon>Tracheophyta</taxon>
        <taxon>Spermatophyta</taxon>
        <taxon>Pinopsida</taxon>
        <taxon>Pinidae</taxon>
        <taxon>Conifers I</taxon>
        <taxon>Pinales</taxon>
        <taxon>Pinaceae</taxon>
        <taxon>Picea</taxon>
    </lineage>
</organism>
<feature type="site" description="Lowers pKa of active site Tyr" evidence="5">
    <location>
        <position position="83"/>
    </location>
</feature>
<accession>D5A8S1</accession>